<feature type="transmembrane region" description="Helical" evidence="6">
    <location>
        <begin position="222"/>
        <end position="242"/>
    </location>
</feature>
<name>A0ABP9PUY3_9ACTN</name>
<proteinExistence type="predicted"/>
<keyword evidence="2 6" id="KW-0812">Transmembrane</keyword>
<gene>
    <name evidence="7" type="ORF">GCM10023340_33270</name>
</gene>
<feature type="compositionally biased region" description="Basic and acidic residues" evidence="5">
    <location>
        <begin position="1"/>
        <end position="25"/>
    </location>
</feature>
<reference evidence="8" key="1">
    <citation type="journal article" date="2019" name="Int. J. Syst. Evol. Microbiol.">
        <title>The Global Catalogue of Microorganisms (GCM) 10K type strain sequencing project: providing services to taxonomists for standard genome sequencing and annotation.</title>
        <authorList>
            <consortium name="The Broad Institute Genomics Platform"/>
            <consortium name="The Broad Institute Genome Sequencing Center for Infectious Disease"/>
            <person name="Wu L."/>
            <person name="Ma J."/>
        </authorList>
    </citation>
    <scope>NUCLEOTIDE SEQUENCE [LARGE SCALE GENOMIC DNA]</scope>
    <source>
        <strain evidence="8">JCM 18459</strain>
    </source>
</reference>
<feature type="transmembrane region" description="Helical" evidence="6">
    <location>
        <begin position="189"/>
        <end position="210"/>
    </location>
</feature>
<dbReference type="EMBL" id="BAABKG010000004">
    <property type="protein sequence ID" value="GAA5152635.1"/>
    <property type="molecule type" value="Genomic_DNA"/>
</dbReference>
<dbReference type="InterPro" id="IPR008217">
    <property type="entry name" value="Ccc1_fam"/>
</dbReference>
<keyword evidence="8" id="KW-1185">Reference proteome</keyword>
<evidence type="ECO:0000256" key="6">
    <source>
        <dbReference type="SAM" id="Phobius"/>
    </source>
</evidence>
<keyword evidence="4 6" id="KW-0472">Membrane</keyword>
<dbReference type="Pfam" id="PF01988">
    <property type="entry name" value="VIT1"/>
    <property type="match status" value="1"/>
</dbReference>
<evidence type="ECO:0000313" key="7">
    <source>
        <dbReference type="EMBL" id="GAA5152635.1"/>
    </source>
</evidence>
<feature type="transmembrane region" description="Helical" evidence="6">
    <location>
        <begin position="163"/>
        <end position="183"/>
    </location>
</feature>
<sequence length="247" mass="24669">MPRHPESEERAMSRAGEDTHPETHASGRAGWLRAAVLGANDGIVSVASLMVGLGAAGASAGTIAAGGVAALSAGAMSMAVGEYVSVSSQADVERGDRAIEARELSDDPDAELAELAAIYVERGLEPELAAQVATALHRADPLAAHMRDELGYTESTAARPLQAALASAASFLVGGALPLLGVLAPSAQARVWVVVAITLLALGVAGVLAARAAATPVLRPALRVLAGGVLAMAITAAVGQLAHVSAI</sequence>
<evidence type="ECO:0000313" key="8">
    <source>
        <dbReference type="Proteomes" id="UP001500221"/>
    </source>
</evidence>
<evidence type="ECO:0000256" key="5">
    <source>
        <dbReference type="SAM" id="MobiDB-lite"/>
    </source>
</evidence>
<dbReference type="PANTHER" id="PTHR31851">
    <property type="entry name" value="FE(2+)/MN(2+) TRANSPORTER PCL1"/>
    <property type="match status" value="1"/>
</dbReference>
<comment type="subcellular location">
    <subcellularLocation>
        <location evidence="1">Endomembrane system</location>
        <topology evidence="1">Multi-pass membrane protein</topology>
    </subcellularLocation>
</comment>
<accession>A0ABP9PUY3</accession>
<comment type="caution">
    <text evidence="7">The sequence shown here is derived from an EMBL/GenBank/DDBJ whole genome shotgun (WGS) entry which is preliminary data.</text>
</comment>
<dbReference type="Proteomes" id="UP001500221">
    <property type="component" value="Unassembled WGS sequence"/>
</dbReference>
<dbReference type="CDD" id="cd02432">
    <property type="entry name" value="Nodulin-21_like_1"/>
    <property type="match status" value="1"/>
</dbReference>
<keyword evidence="3 6" id="KW-1133">Transmembrane helix</keyword>
<evidence type="ECO:0000256" key="2">
    <source>
        <dbReference type="ARBA" id="ARBA00022692"/>
    </source>
</evidence>
<evidence type="ECO:0000256" key="4">
    <source>
        <dbReference type="ARBA" id="ARBA00023136"/>
    </source>
</evidence>
<evidence type="ECO:0000256" key="3">
    <source>
        <dbReference type="ARBA" id="ARBA00022989"/>
    </source>
</evidence>
<feature type="region of interest" description="Disordered" evidence="5">
    <location>
        <begin position="1"/>
        <end position="27"/>
    </location>
</feature>
<protein>
    <submittedName>
        <fullName evidence="7">VIT family protein</fullName>
    </submittedName>
</protein>
<organism evidence="7 8">
    <name type="scientific">Nocardioides marinquilinus</name>
    <dbReference type="NCBI Taxonomy" id="1210400"/>
    <lineage>
        <taxon>Bacteria</taxon>
        <taxon>Bacillati</taxon>
        <taxon>Actinomycetota</taxon>
        <taxon>Actinomycetes</taxon>
        <taxon>Propionibacteriales</taxon>
        <taxon>Nocardioidaceae</taxon>
        <taxon>Nocardioides</taxon>
    </lineage>
</organism>
<evidence type="ECO:0000256" key="1">
    <source>
        <dbReference type="ARBA" id="ARBA00004127"/>
    </source>
</evidence>